<feature type="domain" description="LTD" evidence="2">
    <location>
        <begin position="12"/>
        <end position="133"/>
    </location>
</feature>
<name>A0A1J4P1U2_9ACTN</name>
<dbReference type="EMBL" id="LAVA02000018">
    <property type="protein sequence ID" value="OIJ68186.1"/>
    <property type="molecule type" value="Genomic_DNA"/>
</dbReference>
<evidence type="ECO:0000313" key="4">
    <source>
        <dbReference type="Proteomes" id="UP000034196"/>
    </source>
</evidence>
<organism evidence="3 4">
    <name type="scientific">Streptomyces mangrovisoli</name>
    <dbReference type="NCBI Taxonomy" id="1428628"/>
    <lineage>
        <taxon>Bacteria</taxon>
        <taxon>Bacillati</taxon>
        <taxon>Actinomycetota</taxon>
        <taxon>Actinomycetes</taxon>
        <taxon>Kitasatosporales</taxon>
        <taxon>Streptomycetaceae</taxon>
        <taxon>Streptomyces</taxon>
    </lineage>
</organism>
<dbReference type="STRING" id="1428628.WN71_009095"/>
<dbReference type="AlphaFoldDB" id="A0A1J4P1U2"/>
<sequence length="143" mass="15882">MAAAVVGAAALPASAAPARPHAPVEISSVQHAAQGSHDRSNRALNQEWVNVTNTTRQAIDLNGWTLSDRQGNTYTFRHVRLAPRATVRVHTGVGRDSRSDLYQDRHNKVWDSVDTATLRNDHRRLVDSVSWGGRDHRSGDFRR</sequence>
<dbReference type="Proteomes" id="UP000034196">
    <property type="component" value="Unassembled WGS sequence"/>
</dbReference>
<dbReference type="Gene3D" id="2.60.40.1260">
    <property type="entry name" value="Lamin Tail domain"/>
    <property type="match status" value="1"/>
</dbReference>
<feature type="signal peptide" evidence="1">
    <location>
        <begin position="1"/>
        <end position="15"/>
    </location>
</feature>
<gene>
    <name evidence="3" type="ORF">WN71_009095</name>
</gene>
<dbReference type="Pfam" id="PF00932">
    <property type="entry name" value="LTD"/>
    <property type="match status" value="1"/>
</dbReference>
<protein>
    <recommendedName>
        <fullName evidence="2">LTD domain-containing protein</fullName>
    </recommendedName>
</protein>
<evidence type="ECO:0000256" key="1">
    <source>
        <dbReference type="SAM" id="SignalP"/>
    </source>
</evidence>
<dbReference type="PROSITE" id="PS51841">
    <property type="entry name" value="LTD"/>
    <property type="match status" value="1"/>
</dbReference>
<feature type="chain" id="PRO_5038880219" description="LTD domain-containing protein" evidence="1">
    <location>
        <begin position="16"/>
        <end position="143"/>
    </location>
</feature>
<accession>A0A1J4P1U2</accession>
<evidence type="ECO:0000259" key="2">
    <source>
        <dbReference type="PROSITE" id="PS51841"/>
    </source>
</evidence>
<proteinExistence type="predicted"/>
<keyword evidence="4" id="KW-1185">Reference proteome</keyword>
<evidence type="ECO:0000313" key="3">
    <source>
        <dbReference type="EMBL" id="OIJ68186.1"/>
    </source>
</evidence>
<keyword evidence="1" id="KW-0732">Signal</keyword>
<dbReference type="SUPFAM" id="SSF74853">
    <property type="entry name" value="Lamin A/C globular tail domain"/>
    <property type="match status" value="1"/>
</dbReference>
<dbReference type="InterPro" id="IPR001322">
    <property type="entry name" value="Lamin_tail_dom"/>
</dbReference>
<comment type="caution">
    <text evidence="3">The sequence shown here is derived from an EMBL/GenBank/DDBJ whole genome shotgun (WGS) entry which is preliminary data.</text>
</comment>
<dbReference type="InterPro" id="IPR036415">
    <property type="entry name" value="Lamin_tail_dom_sf"/>
</dbReference>
<reference evidence="3" key="1">
    <citation type="submission" date="2016-10" db="EMBL/GenBank/DDBJ databases">
        <title>Genome sequence of Streptomyces mangrovisoli MUSC 149.</title>
        <authorList>
            <person name="Lee L.-H."/>
            <person name="Ser H.-L."/>
        </authorList>
    </citation>
    <scope>NUCLEOTIDE SEQUENCE [LARGE SCALE GENOMIC DNA]</scope>
    <source>
        <strain evidence="3">MUSC 149</strain>
    </source>
</reference>